<feature type="transmembrane region" description="Helical" evidence="7">
    <location>
        <begin position="12"/>
        <end position="30"/>
    </location>
</feature>
<keyword evidence="5" id="KW-1015">Disulfide bond</keyword>
<dbReference type="EMBL" id="FNQN01000008">
    <property type="protein sequence ID" value="SEA62608.1"/>
    <property type="molecule type" value="Genomic_DNA"/>
</dbReference>
<dbReference type="PROSITE" id="PS51296">
    <property type="entry name" value="RIESKE"/>
    <property type="match status" value="1"/>
</dbReference>
<organism evidence="9 10">
    <name type="scientific">Desulfuromusa kysingii</name>
    <dbReference type="NCBI Taxonomy" id="37625"/>
    <lineage>
        <taxon>Bacteria</taxon>
        <taxon>Pseudomonadati</taxon>
        <taxon>Thermodesulfobacteriota</taxon>
        <taxon>Desulfuromonadia</taxon>
        <taxon>Desulfuromonadales</taxon>
        <taxon>Geopsychrobacteraceae</taxon>
        <taxon>Desulfuromusa</taxon>
    </lineage>
</organism>
<comment type="cofactor">
    <cofactor evidence="6">
        <name>[2Fe-2S] cluster</name>
        <dbReference type="ChEBI" id="CHEBI:190135"/>
    </cofactor>
</comment>
<evidence type="ECO:0000256" key="2">
    <source>
        <dbReference type="ARBA" id="ARBA00022723"/>
    </source>
</evidence>
<dbReference type="RefSeq" id="WP_092349545.1">
    <property type="nucleotide sequence ID" value="NZ_FNQN01000008.1"/>
</dbReference>
<keyword evidence="7" id="KW-0472">Membrane</keyword>
<dbReference type="PANTHER" id="PTHR10134">
    <property type="entry name" value="CYTOCHROME B-C1 COMPLEX SUBUNIT RIESKE, MITOCHONDRIAL"/>
    <property type="match status" value="1"/>
</dbReference>
<evidence type="ECO:0000313" key="9">
    <source>
        <dbReference type="EMBL" id="SEA62608.1"/>
    </source>
</evidence>
<dbReference type="GO" id="GO:0046872">
    <property type="term" value="F:metal ion binding"/>
    <property type="evidence" value="ECO:0007669"/>
    <property type="project" value="UniProtKB-KW"/>
</dbReference>
<evidence type="ECO:0000256" key="3">
    <source>
        <dbReference type="ARBA" id="ARBA00023004"/>
    </source>
</evidence>
<proteinExistence type="predicted"/>
<evidence type="ECO:0000256" key="5">
    <source>
        <dbReference type="ARBA" id="ARBA00023157"/>
    </source>
</evidence>
<dbReference type="STRING" id="37625.SAMN05660420_02669"/>
<dbReference type="Proteomes" id="UP000199409">
    <property type="component" value="Unassembled WGS sequence"/>
</dbReference>
<keyword evidence="10" id="KW-1185">Reference proteome</keyword>
<dbReference type="InterPro" id="IPR005805">
    <property type="entry name" value="Rieske_Fe-S_prot_C"/>
</dbReference>
<dbReference type="Gene3D" id="2.102.10.10">
    <property type="entry name" value="Rieske [2Fe-2S] iron-sulphur domain"/>
    <property type="match status" value="1"/>
</dbReference>
<dbReference type="PRINTS" id="PR00162">
    <property type="entry name" value="RIESKE"/>
</dbReference>
<dbReference type="SUPFAM" id="SSF50022">
    <property type="entry name" value="ISP domain"/>
    <property type="match status" value="1"/>
</dbReference>
<dbReference type="AlphaFoldDB" id="A0A1H4CQP2"/>
<keyword evidence="4" id="KW-0411">Iron-sulfur</keyword>
<accession>A0A1H4CQP2</accession>
<dbReference type="OrthoDB" id="9767869at2"/>
<dbReference type="CDD" id="cd03467">
    <property type="entry name" value="Rieske"/>
    <property type="match status" value="1"/>
</dbReference>
<dbReference type="GO" id="GO:0016020">
    <property type="term" value="C:membrane"/>
    <property type="evidence" value="ECO:0007669"/>
    <property type="project" value="InterPro"/>
</dbReference>
<keyword evidence="1" id="KW-0001">2Fe-2S</keyword>
<dbReference type="InterPro" id="IPR036922">
    <property type="entry name" value="Rieske_2Fe-2S_sf"/>
</dbReference>
<dbReference type="InterPro" id="IPR017941">
    <property type="entry name" value="Rieske_2Fe-2S"/>
</dbReference>
<evidence type="ECO:0000259" key="8">
    <source>
        <dbReference type="PROSITE" id="PS51296"/>
    </source>
</evidence>
<dbReference type="Pfam" id="PF00355">
    <property type="entry name" value="Rieske"/>
    <property type="match status" value="1"/>
</dbReference>
<keyword evidence="7" id="KW-0812">Transmembrane</keyword>
<evidence type="ECO:0000256" key="7">
    <source>
        <dbReference type="SAM" id="Phobius"/>
    </source>
</evidence>
<sequence length="131" mass="14745">MEKTAWPRRKFLKGIALIGVFGGLAWRFLVPSKKARKKVLFEVDKNDIPLRGALVYKRSRVVIIRSETDIYALSLVCTHLGCTVNVTAENILCPCHGSVFDREGNVLKGPSDRPLERLEVEERGEKLVVLV</sequence>
<dbReference type="GO" id="GO:0051537">
    <property type="term" value="F:2 iron, 2 sulfur cluster binding"/>
    <property type="evidence" value="ECO:0007669"/>
    <property type="project" value="UniProtKB-KW"/>
</dbReference>
<reference evidence="9 10" key="1">
    <citation type="submission" date="2016-10" db="EMBL/GenBank/DDBJ databases">
        <authorList>
            <person name="de Groot N.N."/>
        </authorList>
    </citation>
    <scope>NUCLEOTIDE SEQUENCE [LARGE SCALE GENOMIC DNA]</scope>
    <source>
        <strain evidence="9 10">DSM 7343</strain>
    </source>
</reference>
<name>A0A1H4CQP2_9BACT</name>
<protein>
    <submittedName>
        <fullName evidence="9">Rieske Fe-S protein</fullName>
    </submittedName>
</protein>
<feature type="domain" description="Rieske" evidence="8">
    <location>
        <begin position="40"/>
        <end position="129"/>
    </location>
</feature>
<keyword evidence="3" id="KW-0408">Iron</keyword>
<keyword evidence="7" id="KW-1133">Transmembrane helix</keyword>
<evidence type="ECO:0000313" key="10">
    <source>
        <dbReference type="Proteomes" id="UP000199409"/>
    </source>
</evidence>
<keyword evidence="2" id="KW-0479">Metal-binding</keyword>
<evidence type="ECO:0000256" key="1">
    <source>
        <dbReference type="ARBA" id="ARBA00022714"/>
    </source>
</evidence>
<gene>
    <name evidence="9" type="ORF">SAMN05660420_02669</name>
</gene>
<evidence type="ECO:0000256" key="4">
    <source>
        <dbReference type="ARBA" id="ARBA00023014"/>
    </source>
</evidence>
<dbReference type="InterPro" id="IPR014349">
    <property type="entry name" value="Rieske_Fe-S_prot"/>
</dbReference>
<evidence type="ECO:0000256" key="6">
    <source>
        <dbReference type="ARBA" id="ARBA00034078"/>
    </source>
</evidence>